<keyword evidence="1" id="KW-1133">Transmembrane helix</keyword>
<feature type="non-terminal residue" evidence="2">
    <location>
        <position position="1"/>
    </location>
</feature>
<organism evidence="2 3">
    <name type="scientific">Tetraparma gracilis</name>
    <dbReference type="NCBI Taxonomy" id="2962635"/>
    <lineage>
        <taxon>Eukaryota</taxon>
        <taxon>Sar</taxon>
        <taxon>Stramenopiles</taxon>
        <taxon>Ochrophyta</taxon>
        <taxon>Bolidophyceae</taxon>
        <taxon>Parmales</taxon>
        <taxon>Triparmaceae</taxon>
        <taxon>Tetraparma</taxon>
    </lineage>
</organism>
<evidence type="ECO:0000313" key="2">
    <source>
        <dbReference type="EMBL" id="GMI29608.1"/>
    </source>
</evidence>
<protein>
    <recommendedName>
        <fullName evidence="4">Tyrosine-protein kinase ephrin type A/B receptor-like domain-containing protein</fullName>
    </recommendedName>
</protein>
<reference evidence="2 3" key="1">
    <citation type="journal article" date="2023" name="Commun. Biol.">
        <title>Genome analysis of Parmales, the sister group of diatoms, reveals the evolutionary specialization of diatoms from phago-mixotrophs to photoautotrophs.</title>
        <authorList>
            <person name="Ban H."/>
            <person name="Sato S."/>
            <person name="Yoshikawa S."/>
            <person name="Yamada K."/>
            <person name="Nakamura Y."/>
            <person name="Ichinomiya M."/>
            <person name="Sato N."/>
            <person name="Blanc-Mathieu R."/>
            <person name="Endo H."/>
            <person name="Kuwata A."/>
            <person name="Ogata H."/>
        </authorList>
    </citation>
    <scope>NUCLEOTIDE SEQUENCE [LARGE SCALE GENOMIC DNA]</scope>
</reference>
<sequence>VFPSGECAPCLPGYYSNTNSTDACVRCSPGSYSLTSGSEQCENNKANMFTVSAAANRVLAYNADEQKYKLVSEETNHPAGIAFVDDSSFLVSNNFGGDVTHMDVDGNYLGTFLVGAYGLLRLPELNWVAIASGGGKVKFLNWLTGAPSMMYATAKIPADLGAVRYLSRGERDNEILVTNAAGEQVWRLCIPGQACDPKREKVMVEGGTELMGLAVLRDRGQFLVADKEEGVVYACPLGEVAPEEGEYSYSYSYEDPGSSTTSGPANTTRVSDCDVFAKRPDATDMYPSAVLHDPDLQLVYVGDTTYAKIHTFTEDGVYVGRVEDSKGDLSSITALALKPGIYAPGSPVLAPSSATAGEKIEVPIKLETHLGVAITTNYALEKEAPRFKVKAVGLIPGTDFTATVDGVVEYNVVADPHEALTAVLDIDPPSDVVNAVFKVVDREFTLFVTILFVVVGFASIYAAWGAISTRSRVVNKFTKIKDGDKELMRKCEWHPLFSSPNPTF</sequence>
<evidence type="ECO:0000313" key="3">
    <source>
        <dbReference type="Proteomes" id="UP001165060"/>
    </source>
</evidence>
<evidence type="ECO:0000256" key="1">
    <source>
        <dbReference type="SAM" id="Phobius"/>
    </source>
</evidence>
<dbReference type="Proteomes" id="UP001165060">
    <property type="component" value="Unassembled WGS sequence"/>
</dbReference>
<dbReference type="Gene3D" id="2.10.50.10">
    <property type="entry name" value="Tumor Necrosis Factor Receptor, subunit A, domain 2"/>
    <property type="match status" value="1"/>
</dbReference>
<keyword evidence="1" id="KW-0812">Transmembrane</keyword>
<proteinExistence type="predicted"/>
<evidence type="ECO:0008006" key="4">
    <source>
        <dbReference type="Google" id="ProtNLM"/>
    </source>
</evidence>
<dbReference type="EMBL" id="BRYB01001609">
    <property type="protein sequence ID" value="GMI29608.1"/>
    <property type="molecule type" value="Genomic_DNA"/>
</dbReference>
<feature type="transmembrane region" description="Helical" evidence="1">
    <location>
        <begin position="444"/>
        <end position="467"/>
    </location>
</feature>
<accession>A0ABQ6MN61</accession>
<dbReference type="SUPFAM" id="SSF63829">
    <property type="entry name" value="Calcium-dependent phosphotriesterase"/>
    <property type="match status" value="1"/>
</dbReference>
<name>A0ABQ6MN61_9STRA</name>
<comment type="caution">
    <text evidence="2">The sequence shown here is derived from an EMBL/GenBank/DDBJ whole genome shotgun (WGS) entry which is preliminary data.</text>
</comment>
<gene>
    <name evidence="2" type="ORF">TeGR_g14583</name>
</gene>
<keyword evidence="1" id="KW-0472">Membrane</keyword>
<dbReference type="SMART" id="SM01411">
    <property type="entry name" value="Ephrin_rec_like"/>
    <property type="match status" value="1"/>
</dbReference>
<keyword evidence="3" id="KW-1185">Reference proteome</keyword>